<name>A0AA48RAQ3_9ZZZZ</name>
<reference evidence="1" key="1">
    <citation type="submission" date="2023-07" db="EMBL/GenBank/DDBJ databases">
        <authorList>
            <person name="Pelsma A.J. K."/>
        </authorList>
    </citation>
    <scope>NUCLEOTIDE SEQUENCE</scope>
</reference>
<gene>
    <name evidence="1" type="ORF">AMST5_01961</name>
</gene>
<evidence type="ECO:0000313" key="1">
    <source>
        <dbReference type="EMBL" id="CAJ0867511.1"/>
    </source>
</evidence>
<organism evidence="1">
    <name type="scientific">freshwater sediment metagenome</name>
    <dbReference type="NCBI Taxonomy" id="556182"/>
    <lineage>
        <taxon>unclassified sequences</taxon>
        <taxon>metagenomes</taxon>
        <taxon>ecological metagenomes</taxon>
    </lineage>
</organism>
<dbReference type="EMBL" id="OY288114">
    <property type="protein sequence ID" value="CAJ0867511.1"/>
    <property type="molecule type" value="Genomic_DNA"/>
</dbReference>
<sequence length="96" mass="10584">MSAQKALSYLREHGVSARLDGADVLLVGAEHLPAKAIARLREIKPQLLAELRNEVTAPEAHRCQCGAIGIIGEGWFPRSTEAARWFCGPCYRGRDR</sequence>
<accession>A0AA48RAQ3</accession>
<proteinExistence type="predicted"/>
<protein>
    <recommendedName>
        <fullName evidence="2">TubC N-terminal docking domain-containing protein</fullName>
    </recommendedName>
</protein>
<dbReference type="AlphaFoldDB" id="A0AA48RAQ3"/>
<evidence type="ECO:0008006" key="2">
    <source>
        <dbReference type="Google" id="ProtNLM"/>
    </source>
</evidence>